<gene>
    <name evidence="2" type="ORF">E2L08_16035</name>
</gene>
<sequence length="340" mass="35795">MTALTQFDRLEASALWTPPGDAQRRDVVVSLGKASISILDRSETPLAHWSLAAIERQNPGRVPALYRPGADSDEALEIDDALMIGALDRISAAVSRARPRRGRLRVAILGAASLALIGTLVFWLPGAMVRHATAVVPPAVRADTGARLLRELARLTGEPCRNPASRGPLDALARRTLGSGAGQIAVLPSGLDGAVALPGRIVALGRDTIEDHDGPAATAGYVLDALERASREDPIARILDASGPRATLLLLTRGEIPTSAIEAHARRLLEAPAPLAIEAPEGVLARFRTAQVPSTPYAYALDPSGERSLPLIEGDPMAGDDPRPVLTDGQWIALQSICDG</sequence>
<dbReference type="EMBL" id="SNAA01000027">
    <property type="protein sequence ID" value="TDL74219.1"/>
    <property type="molecule type" value="Genomic_DNA"/>
</dbReference>
<evidence type="ECO:0000313" key="2">
    <source>
        <dbReference type="EMBL" id="TDL74219.1"/>
    </source>
</evidence>
<evidence type="ECO:0000313" key="3">
    <source>
        <dbReference type="Proteomes" id="UP000295701"/>
    </source>
</evidence>
<proteinExistence type="predicted"/>
<keyword evidence="3" id="KW-1185">Reference proteome</keyword>
<keyword evidence="1" id="KW-1133">Transmembrane helix</keyword>
<dbReference type="AlphaFoldDB" id="A0A4V3B887"/>
<dbReference type="Proteomes" id="UP000295701">
    <property type="component" value="Unassembled WGS sequence"/>
</dbReference>
<accession>A0A4V3B887</accession>
<protein>
    <submittedName>
        <fullName evidence="2">Uncharacterized protein</fullName>
    </submittedName>
</protein>
<keyword evidence="1" id="KW-0812">Transmembrane</keyword>
<dbReference type="RefSeq" id="WP_133398108.1">
    <property type="nucleotide sequence ID" value="NZ_SNAA01000027.1"/>
</dbReference>
<feature type="transmembrane region" description="Helical" evidence="1">
    <location>
        <begin position="106"/>
        <end position="124"/>
    </location>
</feature>
<dbReference type="OrthoDB" id="7822309at2"/>
<evidence type="ECO:0000256" key="1">
    <source>
        <dbReference type="SAM" id="Phobius"/>
    </source>
</evidence>
<keyword evidence="1" id="KW-0472">Membrane</keyword>
<name>A0A4V3B887_9RHOB</name>
<reference evidence="2 3" key="1">
    <citation type="submission" date="2019-03" db="EMBL/GenBank/DDBJ databases">
        <title>Primorskyibacter sp. SS33 isolated from sediments.</title>
        <authorList>
            <person name="Xunke S."/>
        </authorList>
    </citation>
    <scope>NUCLEOTIDE SEQUENCE [LARGE SCALE GENOMIC DNA]</scope>
    <source>
        <strain evidence="2 3">SS33</strain>
    </source>
</reference>
<comment type="caution">
    <text evidence="2">The sequence shown here is derived from an EMBL/GenBank/DDBJ whole genome shotgun (WGS) entry which is preliminary data.</text>
</comment>
<organism evidence="2 3">
    <name type="scientific">Palleronia sediminis</name>
    <dbReference type="NCBI Taxonomy" id="2547833"/>
    <lineage>
        <taxon>Bacteria</taxon>
        <taxon>Pseudomonadati</taxon>
        <taxon>Pseudomonadota</taxon>
        <taxon>Alphaproteobacteria</taxon>
        <taxon>Rhodobacterales</taxon>
        <taxon>Roseobacteraceae</taxon>
        <taxon>Palleronia</taxon>
    </lineage>
</organism>